<feature type="domain" description="Flavin reductase like" evidence="3">
    <location>
        <begin position="10"/>
        <end position="157"/>
    </location>
</feature>
<evidence type="ECO:0000259" key="3">
    <source>
        <dbReference type="SMART" id="SM00903"/>
    </source>
</evidence>
<dbReference type="Proteomes" id="UP000001660">
    <property type="component" value="Chromosome"/>
</dbReference>
<dbReference type="GO" id="GO:0042602">
    <property type="term" value="F:riboflavin reductase (NADPH) activity"/>
    <property type="evidence" value="ECO:0007669"/>
    <property type="project" value="TreeGrafter"/>
</dbReference>
<dbReference type="SMART" id="SM00903">
    <property type="entry name" value="Flavin_Reduct"/>
    <property type="match status" value="1"/>
</dbReference>
<reference evidence="4 5" key="1">
    <citation type="journal article" date="2010" name="Proc. Natl. Acad. Sci. U.S.A.">
        <title>A Nitrospira metagenome illuminates the physiology and evolution of globally important nitrite-oxidizing bacteria.</title>
        <authorList>
            <person name="Lucker S."/>
            <person name="Wagner M."/>
            <person name="Maixner F."/>
            <person name="Pelletier E."/>
            <person name="Koch H."/>
            <person name="Vacherie B."/>
            <person name="Rattei T."/>
            <person name="Sinninghe Damste J."/>
            <person name="Spieck E."/>
            <person name="Le Paslier D."/>
            <person name="Daims H."/>
        </authorList>
    </citation>
    <scope>NUCLEOTIDE SEQUENCE [LARGE SCALE GENOMIC DNA]</scope>
</reference>
<dbReference type="InterPro" id="IPR050268">
    <property type="entry name" value="NADH-dep_flavin_reductase"/>
</dbReference>
<dbReference type="Pfam" id="PF01613">
    <property type="entry name" value="Flavin_Reduct"/>
    <property type="match status" value="1"/>
</dbReference>
<dbReference type="HOGENOM" id="CLU_059021_4_2_0"/>
<dbReference type="SUPFAM" id="SSF50475">
    <property type="entry name" value="FMN-binding split barrel"/>
    <property type="match status" value="1"/>
</dbReference>
<dbReference type="PANTHER" id="PTHR30466:SF11">
    <property type="entry name" value="FLAVIN-DEPENDENT MONOOXYGENASE, REDUCTASE SUBUNIT HSAB"/>
    <property type="match status" value="1"/>
</dbReference>
<proteinExistence type="inferred from homology"/>
<dbReference type="KEGG" id="nde:NIDE2686"/>
<dbReference type="InterPro" id="IPR012349">
    <property type="entry name" value="Split_barrel_FMN-bd"/>
</dbReference>
<keyword evidence="2" id="KW-0560">Oxidoreductase</keyword>
<evidence type="ECO:0000256" key="2">
    <source>
        <dbReference type="ARBA" id="ARBA00023002"/>
    </source>
</evidence>
<dbReference type="InterPro" id="IPR002563">
    <property type="entry name" value="Flavin_Rdtase-like_dom"/>
</dbReference>
<accession>D8PGK5</accession>
<dbReference type="Gene3D" id="2.30.110.10">
    <property type="entry name" value="Electron Transport, Fmn-binding Protein, Chain A"/>
    <property type="match status" value="1"/>
</dbReference>
<organism evidence="4 5">
    <name type="scientific">Nitrospira defluvii</name>
    <dbReference type="NCBI Taxonomy" id="330214"/>
    <lineage>
        <taxon>Bacteria</taxon>
        <taxon>Pseudomonadati</taxon>
        <taxon>Nitrospirota</taxon>
        <taxon>Nitrospiria</taxon>
        <taxon>Nitrospirales</taxon>
        <taxon>Nitrospiraceae</taxon>
        <taxon>Nitrospira</taxon>
    </lineage>
</organism>
<dbReference type="GO" id="GO:0010181">
    <property type="term" value="F:FMN binding"/>
    <property type="evidence" value="ECO:0007669"/>
    <property type="project" value="InterPro"/>
</dbReference>
<comment type="similarity">
    <text evidence="1">Belongs to the non-flavoprotein flavin reductase family.</text>
</comment>
<name>D8PGK5_9BACT</name>
<evidence type="ECO:0000256" key="1">
    <source>
        <dbReference type="ARBA" id="ARBA00008898"/>
    </source>
</evidence>
<dbReference type="PANTHER" id="PTHR30466">
    <property type="entry name" value="FLAVIN REDUCTASE"/>
    <property type="match status" value="1"/>
</dbReference>
<evidence type="ECO:0000313" key="5">
    <source>
        <dbReference type="Proteomes" id="UP000001660"/>
    </source>
</evidence>
<keyword evidence="5" id="KW-1185">Reference proteome</keyword>
<dbReference type="STRING" id="330214.NIDE2686"/>
<gene>
    <name evidence="4" type="ORF">NIDE2686</name>
</gene>
<protein>
    <submittedName>
        <fullName evidence="4">Putative Flavin reductase-like protein, contains FMN-binding domain</fullName>
    </submittedName>
</protein>
<dbReference type="EMBL" id="FP929003">
    <property type="protein sequence ID" value="CBK42392.1"/>
    <property type="molecule type" value="Genomic_DNA"/>
</dbReference>
<evidence type="ECO:0000313" key="4">
    <source>
        <dbReference type="EMBL" id="CBK42392.1"/>
    </source>
</evidence>
<dbReference type="AlphaFoldDB" id="D8PGK5"/>
<dbReference type="OrthoDB" id="9794638at2"/>
<dbReference type="eggNOG" id="COG1853">
    <property type="taxonomic scope" value="Bacteria"/>
</dbReference>
<sequence>MNVTDKKHALRMFTNGVYILTSRSDDGFGAATVTWVSQASFTPPLLTVAVRPTNSVFRCLAKSSVAALHVLSHEQTEMAKKFFTPTAVQDGTINGEPFSEGTTLAPILSNAPAYLECAVRQIVDQGSDHAVVILEVLEAVCRERVKPLTMADTPWEYGG</sequence>